<dbReference type="Pfam" id="PF14223">
    <property type="entry name" value="Retrotran_gag_2"/>
    <property type="match status" value="1"/>
</dbReference>
<dbReference type="InterPro" id="IPR036875">
    <property type="entry name" value="Znf_CCHC_sf"/>
</dbReference>
<gene>
    <name evidence="4" type="ORF">RchiOBHm_Chr7g0195071</name>
</gene>
<dbReference type="Gramene" id="PRQ17445">
    <property type="protein sequence ID" value="PRQ17445"/>
    <property type="gene ID" value="RchiOBHm_Chr7g0195071"/>
</dbReference>
<dbReference type="Gene3D" id="4.10.60.10">
    <property type="entry name" value="Zinc finger, CCHC-type"/>
    <property type="match status" value="1"/>
</dbReference>
<evidence type="ECO:0000256" key="2">
    <source>
        <dbReference type="SAM" id="MobiDB-lite"/>
    </source>
</evidence>
<dbReference type="PROSITE" id="PS50158">
    <property type="entry name" value="ZF_CCHC"/>
    <property type="match status" value="1"/>
</dbReference>
<dbReference type="AlphaFoldDB" id="A0A2P6P679"/>
<dbReference type="SUPFAM" id="SSF57756">
    <property type="entry name" value="Retrovirus zinc finger-like domains"/>
    <property type="match status" value="1"/>
</dbReference>
<keyword evidence="4" id="KW-0808">Transferase</keyword>
<evidence type="ECO:0000259" key="3">
    <source>
        <dbReference type="PROSITE" id="PS50158"/>
    </source>
</evidence>
<comment type="caution">
    <text evidence="4">The sequence shown here is derived from an EMBL/GenBank/DDBJ whole genome shotgun (WGS) entry which is preliminary data.</text>
</comment>
<dbReference type="SMART" id="SM00343">
    <property type="entry name" value="ZnF_C2HC"/>
    <property type="match status" value="1"/>
</dbReference>
<dbReference type="Proteomes" id="UP000238479">
    <property type="component" value="Chromosome 7"/>
</dbReference>
<dbReference type="GO" id="GO:0003676">
    <property type="term" value="F:nucleic acid binding"/>
    <property type="evidence" value="ECO:0007669"/>
    <property type="project" value="InterPro"/>
</dbReference>
<evidence type="ECO:0000313" key="4">
    <source>
        <dbReference type="EMBL" id="PRQ17445.1"/>
    </source>
</evidence>
<accession>A0A2P6P679</accession>
<dbReference type="Pfam" id="PF00098">
    <property type="entry name" value="zf-CCHC"/>
    <property type="match status" value="1"/>
</dbReference>
<name>A0A2P6P679_ROSCH</name>
<dbReference type="PANTHER" id="PTHR35317:SF42">
    <property type="entry name" value="RETROTRANSPOSON GAG DOMAIN-CONTAINING PROTEIN"/>
    <property type="match status" value="1"/>
</dbReference>
<feature type="domain" description="CCHC-type" evidence="3">
    <location>
        <begin position="182"/>
        <end position="198"/>
    </location>
</feature>
<reference evidence="4 5" key="1">
    <citation type="journal article" date="2018" name="Nat. Genet.">
        <title>The Rosa genome provides new insights in the design of modern roses.</title>
        <authorList>
            <person name="Bendahmane M."/>
        </authorList>
    </citation>
    <scope>NUCLEOTIDE SEQUENCE [LARGE SCALE GENOMIC DNA]</scope>
    <source>
        <strain evidence="5">cv. Old Blush</strain>
    </source>
</reference>
<keyword evidence="1" id="KW-0479">Metal-binding</keyword>
<dbReference type="STRING" id="74649.A0A2P6P679"/>
<keyword evidence="1" id="KW-0863">Zinc-finger</keyword>
<evidence type="ECO:0000256" key="1">
    <source>
        <dbReference type="PROSITE-ProRule" id="PRU00047"/>
    </source>
</evidence>
<dbReference type="OMA" id="HIMRMIE"/>
<keyword evidence="5" id="KW-1185">Reference proteome</keyword>
<dbReference type="PANTHER" id="PTHR35317">
    <property type="entry name" value="OS04G0629600 PROTEIN"/>
    <property type="match status" value="1"/>
</dbReference>
<feature type="compositionally biased region" description="Polar residues" evidence="2">
    <location>
        <begin position="154"/>
        <end position="169"/>
    </location>
</feature>
<keyword evidence="4" id="KW-0695">RNA-directed DNA polymerase</keyword>
<sequence length="217" mass="24740">MTKLILKRTMSDTVRGSVPDEGTARDYLNNIADMYQESEKAETGQLLDSLITMKYGGSTGVREHIMRMIETAAKLRDLQISVDDQFIVHIALNSLPPKFSQLKTAYHAQKDKWSLNELIAICVQEEEFHRKEVSVNLVGRNQGKVWRFKGKKSATPSDVSKPSTSNTKPTAALKPKKNTVFKCYFCKREGHMKRDCPKYRDWLKKRGLSKVEGAKKE</sequence>
<organism evidence="4 5">
    <name type="scientific">Rosa chinensis</name>
    <name type="common">China rose</name>
    <dbReference type="NCBI Taxonomy" id="74649"/>
    <lineage>
        <taxon>Eukaryota</taxon>
        <taxon>Viridiplantae</taxon>
        <taxon>Streptophyta</taxon>
        <taxon>Embryophyta</taxon>
        <taxon>Tracheophyta</taxon>
        <taxon>Spermatophyta</taxon>
        <taxon>Magnoliopsida</taxon>
        <taxon>eudicotyledons</taxon>
        <taxon>Gunneridae</taxon>
        <taxon>Pentapetalae</taxon>
        <taxon>rosids</taxon>
        <taxon>fabids</taxon>
        <taxon>Rosales</taxon>
        <taxon>Rosaceae</taxon>
        <taxon>Rosoideae</taxon>
        <taxon>Rosoideae incertae sedis</taxon>
        <taxon>Rosa</taxon>
    </lineage>
</organism>
<keyword evidence="1" id="KW-0862">Zinc</keyword>
<dbReference type="GO" id="GO:0008270">
    <property type="term" value="F:zinc ion binding"/>
    <property type="evidence" value="ECO:0007669"/>
    <property type="project" value="UniProtKB-KW"/>
</dbReference>
<feature type="region of interest" description="Disordered" evidence="2">
    <location>
        <begin position="149"/>
        <end position="172"/>
    </location>
</feature>
<protein>
    <submittedName>
        <fullName evidence="4">Putative RNA-directed DNA polymerase</fullName>
        <ecNumber evidence="4">2.7.7.49</ecNumber>
    </submittedName>
</protein>
<evidence type="ECO:0000313" key="5">
    <source>
        <dbReference type="Proteomes" id="UP000238479"/>
    </source>
</evidence>
<proteinExistence type="predicted"/>
<dbReference type="EC" id="2.7.7.49" evidence="4"/>
<dbReference type="GO" id="GO:0003964">
    <property type="term" value="F:RNA-directed DNA polymerase activity"/>
    <property type="evidence" value="ECO:0007669"/>
    <property type="project" value="UniProtKB-KW"/>
</dbReference>
<keyword evidence="4" id="KW-0548">Nucleotidyltransferase</keyword>
<dbReference type="EMBL" id="PDCK01000045">
    <property type="protein sequence ID" value="PRQ17445.1"/>
    <property type="molecule type" value="Genomic_DNA"/>
</dbReference>
<dbReference type="InterPro" id="IPR001878">
    <property type="entry name" value="Znf_CCHC"/>
</dbReference>